<comment type="caution">
    <text evidence="2">The sequence shown here is derived from an EMBL/GenBank/DDBJ whole genome shotgun (WGS) entry which is preliminary data.</text>
</comment>
<dbReference type="EMBL" id="MU826589">
    <property type="protein sequence ID" value="KAJ7375660.1"/>
    <property type="molecule type" value="Genomic_DNA"/>
</dbReference>
<dbReference type="Proteomes" id="UP001163046">
    <property type="component" value="Unassembled WGS sequence"/>
</dbReference>
<dbReference type="AlphaFoldDB" id="A0A9X0CU35"/>
<accession>A0A9X0CU35</accession>
<name>A0A9X0CU35_9CNID</name>
<reference evidence="2" key="1">
    <citation type="submission" date="2023-01" db="EMBL/GenBank/DDBJ databases">
        <title>Genome assembly of the deep-sea coral Lophelia pertusa.</title>
        <authorList>
            <person name="Herrera S."/>
            <person name="Cordes E."/>
        </authorList>
    </citation>
    <scope>NUCLEOTIDE SEQUENCE</scope>
    <source>
        <strain evidence="2">USNM1676648</strain>
        <tissue evidence="2">Polyp</tissue>
    </source>
</reference>
<gene>
    <name evidence="2" type="ORF">OS493_039776</name>
</gene>
<dbReference type="OrthoDB" id="6424114at2759"/>
<proteinExistence type="predicted"/>
<keyword evidence="3" id="KW-1185">Reference proteome</keyword>
<sequence>MSLRRKQSKYGVSSTHADEDTLPTETQTSFFQKGREFESRYVNHHYTEEEREKLGTFESVDYLPPHSAVYKYVKKSVQLLLVRSIIHPPMLSHPIQQHQKWTLDLPNENVDLGLAGKLNVLPDLYPNWLYAALAFT</sequence>
<evidence type="ECO:0000256" key="1">
    <source>
        <dbReference type="SAM" id="MobiDB-lite"/>
    </source>
</evidence>
<evidence type="ECO:0000313" key="3">
    <source>
        <dbReference type="Proteomes" id="UP001163046"/>
    </source>
</evidence>
<protein>
    <submittedName>
        <fullName evidence="2">Uncharacterized protein</fullName>
    </submittedName>
</protein>
<evidence type="ECO:0000313" key="2">
    <source>
        <dbReference type="EMBL" id="KAJ7375660.1"/>
    </source>
</evidence>
<organism evidence="2 3">
    <name type="scientific">Desmophyllum pertusum</name>
    <dbReference type="NCBI Taxonomy" id="174260"/>
    <lineage>
        <taxon>Eukaryota</taxon>
        <taxon>Metazoa</taxon>
        <taxon>Cnidaria</taxon>
        <taxon>Anthozoa</taxon>
        <taxon>Hexacorallia</taxon>
        <taxon>Scleractinia</taxon>
        <taxon>Caryophylliina</taxon>
        <taxon>Caryophylliidae</taxon>
        <taxon>Desmophyllum</taxon>
    </lineage>
</organism>
<feature type="region of interest" description="Disordered" evidence="1">
    <location>
        <begin position="1"/>
        <end position="30"/>
    </location>
</feature>